<protein>
    <recommendedName>
        <fullName evidence="2">Histone deacetylase domain-containing protein</fullName>
    </recommendedName>
</protein>
<dbReference type="Pfam" id="PF00850">
    <property type="entry name" value="Hist_deacetyl"/>
    <property type="match status" value="1"/>
</dbReference>
<dbReference type="EMBL" id="JBGFUD010001025">
    <property type="protein sequence ID" value="MFH4975640.1"/>
    <property type="molecule type" value="Genomic_DNA"/>
</dbReference>
<dbReference type="Gene3D" id="3.40.800.20">
    <property type="entry name" value="Histone deacetylase domain"/>
    <property type="match status" value="1"/>
</dbReference>
<dbReference type="InterPro" id="IPR000286">
    <property type="entry name" value="HDACs"/>
</dbReference>
<organism evidence="3 4">
    <name type="scientific">Gnathostoma spinigerum</name>
    <dbReference type="NCBI Taxonomy" id="75299"/>
    <lineage>
        <taxon>Eukaryota</taxon>
        <taxon>Metazoa</taxon>
        <taxon>Ecdysozoa</taxon>
        <taxon>Nematoda</taxon>
        <taxon>Chromadorea</taxon>
        <taxon>Rhabditida</taxon>
        <taxon>Spirurina</taxon>
        <taxon>Gnathostomatomorpha</taxon>
        <taxon>Gnathostomatoidea</taxon>
        <taxon>Gnathostomatidae</taxon>
        <taxon>Gnathostoma</taxon>
    </lineage>
</organism>
<feature type="domain" description="Histone deacetylase" evidence="2">
    <location>
        <begin position="32"/>
        <end position="320"/>
    </location>
</feature>
<dbReference type="AlphaFoldDB" id="A0ABD6E7G1"/>
<keyword evidence="4" id="KW-1185">Reference proteome</keyword>
<name>A0ABD6E7G1_9BILA</name>
<evidence type="ECO:0000313" key="3">
    <source>
        <dbReference type="EMBL" id="MFH4975640.1"/>
    </source>
</evidence>
<dbReference type="PRINTS" id="PR01270">
    <property type="entry name" value="HDASUPER"/>
</dbReference>
<gene>
    <name evidence="3" type="ORF">AB6A40_002349</name>
</gene>
<dbReference type="Proteomes" id="UP001608902">
    <property type="component" value="Unassembled WGS sequence"/>
</dbReference>
<sequence length="512" mass="58739">MLSVPSKPFAYIYDKRFEQHACPYDPKNTNQERSERTQLIYDRLQCHGLLKDAYKVETRLAEDWEIRLNHPQYLIDELEHLKTVEDCEEYCRGRELLWLAPQSLRVARLALGGVIDMVKANVEGRIGNGFAIIRPPGHHSHGAFPQGFCVFNNVAIAAKFAVEKLGIRKVLIVDVDYHCGNGSFHSLKDDSRFLYVNFFAHHHGAFWPYSEEYDYDAKDNVIGIQLNSAMTSEVDFMAAMNHVVLPIAKEFGPDLVLISAGFDSAYYDDLCELGQGVKAHGYGHIARVLNENWPNKVIAVLEGGYFPHSYTECATQLTRGLKGLSLPHLCYQKELNACMVEMIWKNLCHHSKKWKNAEAHLNKLQAFQMSRGLPRYQLPATKLFIGDGFRKLWNLVQELKVARTRDWISGMTSEQIERATRNVDAYIKEYDYKTPTTQPSEEELLEQMLWTSERAGEAYLLSIPPTLEFYNGMRKCIDDPKGVYLICDMEELNKAKRKCISNEIIIHHNDGH</sequence>
<dbReference type="InterPro" id="IPR037138">
    <property type="entry name" value="His_deacetylse_dom_sf"/>
</dbReference>
<evidence type="ECO:0000256" key="1">
    <source>
        <dbReference type="ARBA" id="ARBA00048287"/>
    </source>
</evidence>
<comment type="caution">
    <text evidence="3">The sequence shown here is derived from an EMBL/GenBank/DDBJ whole genome shotgun (WGS) entry which is preliminary data.</text>
</comment>
<dbReference type="PANTHER" id="PTHR10625">
    <property type="entry name" value="HISTONE DEACETYLASE HDAC1-RELATED"/>
    <property type="match status" value="1"/>
</dbReference>
<accession>A0ABD6E7G1</accession>
<evidence type="ECO:0000313" key="4">
    <source>
        <dbReference type="Proteomes" id="UP001608902"/>
    </source>
</evidence>
<proteinExistence type="predicted"/>
<dbReference type="PANTHER" id="PTHR10625:SF1">
    <property type="entry name" value="HISTONE DEACETYLASE DOMAIN-CONTAINING PROTEIN"/>
    <property type="match status" value="1"/>
</dbReference>
<evidence type="ECO:0000259" key="2">
    <source>
        <dbReference type="Pfam" id="PF00850"/>
    </source>
</evidence>
<reference evidence="3 4" key="1">
    <citation type="submission" date="2024-08" db="EMBL/GenBank/DDBJ databases">
        <title>Gnathostoma spinigerum genome.</title>
        <authorList>
            <person name="Gonzalez-Bertolin B."/>
            <person name="Monzon S."/>
            <person name="Zaballos A."/>
            <person name="Jimenez P."/>
            <person name="Dekumyoy P."/>
            <person name="Varona S."/>
            <person name="Cuesta I."/>
            <person name="Sumanam S."/>
            <person name="Adisakwattana P."/>
            <person name="Gasser R.B."/>
            <person name="Hernandez-Gonzalez A."/>
            <person name="Young N.D."/>
            <person name="Perteguer M.J."/>
        </authorList>
    </citation>
    <scope>NUCLEOTIDE SEQUENCE [LARGE SCALE GENOMIC DNA]</scope>
    <source>
        <strain evidence="3">AL3</strain>
        <tissue evidence="3">Liver</tissue>
    </source>
</reference>
<dbReference type="GO" id="GO:0141221">
    <property type="term" value="F:histone deacetylase activity, hydrolytic mechanism"/>
    <property type="evidence" value="ECO:0007669"/>
    <property type="project" value="UniProtKB-EC"/>
</dbReference>
<dbReference type="SUPFAM" id="SSF52768">
    <property type="entry name" value="Arginase/deacetylase"/>
    <property type="match status" value="1"/>
</dbReference>
<dbReference type="InterPro" id="IPR023696">
    <property type="entry name" value="Ureohydrolase_dom_sf"/>
</dbReference>
<comment type="catalytic activity">
    <reaction evidence="1">
        <text>N(6)-acetyl-L-lysyl-[histone] + H2O = L-lysyl-[histone] + acetate</text>
        <dbReference type="Rhea" id="RHEA:58196"/>
        <dbReference type="Rhea" id="RHEA-COMP:9845"/>
        <dbReference type="Rhea" id="RHEA-COMP:11338"/>
        <dbReference type="ChEBI" id="CHEBI:15377"/>
        <dbReference type="ChEBI" id="CHEBI:29969"/>
        <dbReference type="ChEBI" id="CHEBI:30089"/>
        <dbReference type="ChEBI" id="CHEBI:61930"/>
        <dbReference type="EC" id="3.5.1.98"/>
    </reaction>
</comment>
<dbReference type="InterPro" id="IPR023801">
    <property type="entry name" value="His_deacetylse_dom"/>
</dbReference>